<gene>
    <name evidence="6" type="ORF">ABUH87_08735</name>
</gene>
<comment type="caution">
    <text evidence="6">The sequence shown here is derived from an EMBL/GenBank/DDBJ whole genome shotgun (WGS) entry which is preliminary data.</text>
</comment>
<keyword evidence="2 3" id="KW-0326">Glycosidase</keyword>
<keyword evidence="1 3" id="KW-0378">Hydrolase</keyword>
<feature type="domain" description="Glycoside hydrolase family 5" evidence="5">
    <location>
        <begin position="66"/>
        <end position="284"/>
    </location>
</feature>
<feature type="signal peptide" evidence="4">
    <location>
        <begin position="1"/>
        <end position="18"/>
    </location>
</feature>
<dbReference type="EMBL" id="JBFNXR010000030">
    <property type="protein sequence ID" value="MEW9855258.1"/>
    <property type="molecule type" value="Genomic_DNA"/>
</dbReference>
<evidence type="ECO:0000256" key="2">
    <source>
        <dbReference type="ARBA" id="ARBA00023295"/>
    </source>
</evidence>
<dbReference type="InterPro" id="IPR001547">
    <property type="entry name" value="Glyco_hydro_5"/>
</dbReference>
<sequence length="366" mass="40229">MIRVLAVVVLFASMGVYAMTKAPSDQSHASVRALRTLQHEQRNGTSLSNSVNGYYEDVRRVVAPYVLDGGVRALRIPIRRKHLWQNGEIQNVIQHNGWPTKQWLALKPIIDFSLAKDVAVVIDDHTYSAYGHPDLLPFWVALGTKLKETYGDNDLIHLELQNESSRGGWEAGYATNARNLIHGIRAAGITYPVILGWGGWNSIGGYERALAEIDAIGGVGALDPLGKVEFSAHHYPTTTGNDQARGDRSAPQIKGTAVSPKFKAAFDEFKRRGLRIWITEIGMGGGARGWLANGSGDPAFDGRAWFKEFTALVGDYPSTVAGVLAWGGGSAWPDTYPFKVEYGKGQWEATKDTDLWRSMIGFWKGE</sequence>
<organism evidence="6 7">
    <name type="scientific">Novosphingobium rhizovicinum</name>
    <dbReference type="NCBI Taxonomy" id="3228928"/>
    <lineage>
        <taxon>Bacteria</taxon>
        <taxon>Pseudomonadati</taxon>
        <taxon>Pseudomonadota</taxon>
        <taxon>Alphaproteobacteria</taxon>
        <taxon>Sphingomonadales</taxon>
        <taxon>Sphingomonadaceae</taxon>
        <taxon>Novosphingobium</taxon>
    </lineage>
</organism>
<name>A0ABV3RAY5_9SPHN</name>
<evidence type="ECO:0000256" key="3">
    <source>
        <dbReference type="RuleBase" id="RU361153"/>
    </source>
</evidence>
<evidence type="ECO:0000313" key="7">
    <source>
        <dbReference type="Proteomes" id="UP001556118"/>
    </source>
</evidence>
<dbReference type="Pfam" id="PF00150">
    <property type="entry name" value="Cellulase"/>
    <property type="match status" value="1"/>
</dbReference>
<proteinExistence type="inferred from homology"/>
<dbReference type="Gene3D" id="3.20.20.80">
    <property type="entry name" value="Glycosidases"/>
    <property type="match status" value="1"/>
</dbReference>
<reference evidence="6 7" key="1">
    <citation type="submission" date="2024-06" db="EMBL/GenBank/DDBJ databases">
        <title>Novosphingobium rhizovicinus M1R2S20.</title>
        <authorList>
            <person name="Sun J.-Q."/>
        </authorList>
    </citation>
    <scope>NUCLEOTIDE SEQUENCE [LARGE SCALE GENOMIC DNA]</scope>
    <source>
        <strain evidence="6 7">M1R2S20</strain>
    </source>
</reference>
<dbReference type="InterPro" id="IPR017853">
    <property type="entry name" value="GH"/>
</dbReference>
<keyword evidence="7" id="KW-1185">Reference proteome</keyword>
<accession>A0ABV3RAY5</accession>
<dbReference type="RefSeq" id="WP_367772584.1">
    <property type="nucleotide sequence ID" value="NZ_JBFNXR010000030.1"/>
</dbReference>
<dbReference type="Proteomes" id="UP001556118">
    <property type="component" value="Unassembled WGS sequence"/>
</dbReference>
<evidence type="ECO:0000313" key="6">
    <source>
        <dbReference type="EMBL" id="MEW9855258.1"/>
    </source>
</evidence>
<comment type="similarity">
    <text evidence="3">Belongs to the glycosyl hydrolase 5 (cellulase A) family.</text>
</comment>
<dbReference type="SUPFAM" id="SSF51445">
    <property type="entry name" value="(Trans)glycosidases"/>
    <property type="match status" value="1"/>
</dbReference>
<evidence type="ECO:0000256" key="1">
    <source>
        <dbReference type="ARBA" id="ARBA00022801"/>
    </source>
</evidence>
<feature type="chain" id="PRO_5045178842" evidence="4">
    <location>
        <begin position="19"/>
        <end position="366"/>
    </location>
</feature>
<evidence type="ECO:0000256" key="4">
    <source>
        <dbReference type="SAM" id="SignalP"/>
    </source>
</evidence>
<evidence type="ECO:0000259" key="5">
    <source>
        <dbReference type="Pfam" id="PF00150"/>
    </source>
</evidence>
<keyword evidence="4" id="KW-0732">Signal</keyword>
<protein>
    <submittedName>
        <fullName evidence="6">Cellulase family glycosylhydrolase</fullName>
    </submittedName>
</protein>